<evidence type="ECO:0000313" key="5">
    <source>
        <dbReference type="Proteomes" id="UP000548867"/>
    </source>
</evidence>
<keyword evidence="4" id="KW-0808">Transferase</keyword>
<dbReference type="PANTHER" id="PTHR43630:SF2">
    <property type="entry name" value="GLYCOSYLTRANSFERASE"/>
    <property type="match status" value="1"/>
</dbReference>
<keyword evidence="5" id="KW-1185">Reference proteome</keyword>
<evidence type="ECO:0000256" key="1">
    <source>
        <dbReference type="ARBA" id="ARBA00038494"/>
    </source>
</evidence>
<dbReference type="SUPFAM" id="SSF53448">
    <property type="entry name" value="Nucleotide-diphospho-sugar transferases"/>
    <property type="match status" value="1"/>
</dbReference>
<sequence length="333" mass="36402">MTITVGIKALNEEANIASCLESVIGEAKELGGHVVLADSGSSDHTVAIARSFASVRIVQLADPAQRCCGAGAQLAFQAADSGDDFFYLIDGDMTLLSGFLEAGMEFLRGNPDYAGVGGKVIEENVQSIEFEARARNDLAKRESNTGDVDRLDCGGLYRMSALRQLGYFADRNLHAFEEFDLGARLVANGWKLGRIEAPAVRHRGHSMAALSLVWRRIVSGYAGGTGEVVRAALEQHRMGMLLRGFSHLRHAVMVVCWWLVLLACLLSGWWWALVSITVLPGIFLSYRRRSLRHGAYSLATWNMHGVGLMQGLMRARVKPDLPLDMTVLQEPVA</sequence>
<proteinExistence type="inferred from homology"/>
<keyword evidence="2" id="KW-1133">Transmembrane helix</keyword>
<comment type="similarity">
    <text evidence="1">Belongs to the glycosyltransferase 2 family. WaaE/KdtX subfamily.</text>
</comment>
<dbReference type="RefSeq" id="WP_183627664.1">
    <property type="nucleotide sequence ID" value="NZ_JACIDX010000016.1"/>
</dbReference>
<dbReference type="PANTHER" id="PTHR43630">
    <property type="entry name" value="POLY-BETA-1,6-N-ACETYL-D-GLUCOSAMINE SYNTHASE"/>
    <property type="match status" value="1"/>
</dbReference>
<dbReference type="AlphaFoldDB" id="A0A7W6CLH4"/>
<comment type="caution">
    <text evidence="4">The sequence shown here is derived from an EMBL/GenBank/DDBJ whole genome shotgun (WGS) entry which is preliminary data.</text>
</comment>
<dbReference type="EMBL" id="JACIDX010000016">
    <property type="protein sequence ID" value="MBB3956824.1"/>
    <property type="molecule type" value="Genomic_DNA"/>
</dbReference>
<evidence type="ECO:0000313" key="4">
    <source>
        <dbReference type="EMBL" id="MBB3956824.1"/>
    </source>
</evidence>
<evidence type="ECO:0000259" key="3">
    <source>
        <dbReference type="Pfam" id="PF00535"/>
    </source>
</evidence>
<keyword evidence="2" id="KW-0812">Transmembrane</keyword>
<name>A0A7W6CLH4_9SPHN</name>
<dbReference type="InterPro" id="IPR029044">
    <property type="entry name" value="Nucleotide-diphossugar_trans"/>
</dbReference>
<dbReference type="InterPro" id="IPR001173">
    <property type="entry name" value="Glyco_trans_2-like"/>
</dbReference>
<protein>
    <submittedName>
        <fullName evidence="4">Glycosyltransferase involved in cell wall biosynthesis</fullName>
    </submittedName>
</protein>
<keyword evidence="2" id="KW-0472">Membrane</keyword>
<feature type="domain" description="Glycosyltransferase 2-like" evidence="3">
    <location>
        <begin position="5"/>
        <end position="165"/>
    </location>
</feature>
<dbReference type="GO" id="GO:0016740">
    <property type="term" value="F:transferase activity"/>
    <property type="evidence" value="ECO:0007669"/>
    <property type="project" value="UniProtKB-KW"/>
</dbReference>
<feature type="transmembrane region" description="Helical" evidence="2">
    <location>
        <begin position="247"/>
        <end position="263"/>
    </location>
</feature>
<accession>A0A7W6CLH4</accession>
<gene>
    <name evidence="4" type="ORF">GGR38_003790</name>
</gene>
<dbReference type="Proteomes" id="UP000548867">
    <property type="component" value="Unassembled WGS sequence"/>
</dbReference>
<dbReference type="Pfam" id="PF00535">
    <property type="entry name" value="Glycos_transf_2"/>
    <property type="match status" value="1"/>
</dbReference>
<reference evidence="4 5" key="1">
    <citation type="submission" date="2020-08" db="EMBL/GenBank/DDBJ databases">
        <title>Genomic Encyclopedia of Type Strains, Phase IV (KMG-IV): sequencing the most valuable type-strain genomes for metagenomic binning, comparative biology and taxonomic classification.</title>
        <authorList>
            <person name="Goeker M."/>
        </authorList>
    </citation>
    <scope>NUCLEOTIDE SEQUENCE [LARGE SCALE GENOMIC DNA]</scope>
    <source>
        <strain evidence="4 5">DSM 27057</strain>
    </source>
</reference>
<dbReference type="Gene3D" id="3.90.550.10">
    <property type="entry name" value="Spore Coat Polysaccharide Biosynthesis Protein SpsA, Chain A"/>
    <property type="match status" value="1"/>
</dbReference>
<organism evidence="4 5">
    <name type="scientific">Novosphingobium sediminicola</name>
    <dbReference type="NCBI Taxonomy" id="563162"/>
    <lineage>
        <taxon>Bacteria</taxon>
        <taxon>Pseudomonadati</taxon>
        <taxon>Pseudomonadota</taxon>
        <taxon>Alphaproteobacteria</taxon>
        <taxon>Sphingomonadales</taxon>
        <taxon>Sphingomonadaceae</taxon>
        <taxon>Novosphingobium</taxon>
    </lineage>
</organism>
<evidence type="ECO:0000256" key="2">
    <source>
        <dbReference type="SAM" id="Phobius"/>
    </source>
</evidence>